<dbReference type="Pfam" id="PF07831">
    <property type="entry name" value="PYNP_C"/>
    <property type="match status" value="1"/>
</dbReference>
<gene>
    <name evidence="22" type="ORF">J2S03_001510</name>
</gene>
<evidence type="ECO:0000256" key="14">
    <source>
        <dbReference type="ARBA" id="ARBA00022801"/>
    </source>
</evidence>
<dbReference type="SMART" id="SM00941">
    <property type="entry name" value="PYNP_C"/>
    <property type="match status" value="1"/>
</dbReference>
<dbReference type="Pfam" id="PF00383">
    <property type="entry name" value="dCMP_cyt_deam_1"/>
    <property type="match status" value="1"/>
</dbReference>
<comment type="catalytic activity">
    <reaction evidence="1">
        <text>2'-deoxyuridine + phosphate = 2-deoxy-alpha-D-ribose 1-phosphate + uracil</text>
        <dbReference type="Rhea" id="RHEA:22824"/>
        <dbReference type="ChEBI" id="CHEBI:16450"/>
        <dbReference type="ChEBI" id="CHEBI:17568"/>
        <dbReference type="ChEBI" id="CHEBI:43474"/>
        <dbReference type="ChEBI" id="CHEBI:57259"/>
        <dbReference type="EC" id="2.4.2.2"/>
    </reaction>
</comment>
<evidence type="ECO:0000256" key="20">
    <source>
        <dbReference type="ARBA" id="ARBA00049558"/>
    </source>
</evidence>
<dbReference type="InterPro" id="IPR016192">
    <property type="entry name" value="APOBEC/CMP_deaminase_Zn-bd"/>
</dbReference>
<evidence type="ECO:0000256" key="17">
    <source>
        <dbReference type="ARBA" id="ARBA00048453"/>
    </source>
</evidence>
<evidence type="ECO:0000256" key="1">
    <source>
        <dbReference type="ARBA" id="ARBA00001066"/>
    </source>
</evidence>
<dbReference type="PROSITE" id="PS00903">
    <property type="entry name" value="CYT_DCMP_DEAMINASES_1"/>
    <property type="match status" value="1"/>
</dbReference>
<dbReference type="InterPro" id="IPR013102">
    <property type="entry name" value="PYNP_C"/>
</dbReference>
<dbReference type="InterPro" id="IPR000053">
    <property type="entry name" value="Thymidine/pyrmidine_PPase"/>
</dbReference>
<comment type="catalytic activity">
    <reaction evidence="19">
        <text>2'-deoxycytidine + H2O + H(+) = 2'-deoxyuridine + NH4(+)</text>
        <dbReference type="Rhea" id="RHEA:13433"/>
        <dbReference type="ChEBI" id="CHEBI:15377"/>
        <dbReference type="ChEBI" id="CHEBI:15378"/>
        <dbReference type="ChEBI" id="CHEBI:15698"/>
        <dbReference type="ChEBI" id="CHEBI:16450"/>
        <dbReference type="ChEBI" id="CHEBI:28938"/>
        <dbReference type="EC" id="3.5.4.5"/>
    </reaction>
</comment>
<evidence type="ECO:0000313" key="22">
    <source>
        <dbReference type="EMBL" id="MDQ0189665.1"/>
    </source>
</evidence>
<keyword evidence="15" id="KW-0862">Zinc</keyword>
<keyword evidence="12" id="KW-0808">Transferase</keyword>
<dbReference type="InterPro" id="IPR017872">
    <property type="entry name" value="Pyrmidine_PPase_CS"/>
</dbReference>
<dbReference type="SUPFAM" id="SSF53927">
    <property type="entry name" value="Cytidine deaminase-like"/>
    <property type="match status" value="1"/>
</dbReference>
<dbReference type="Gene3D" id="3.90.1170.30">
    <property type="entry name" value="Pyrimidine nucleoside phosphorylase-like, C-terminal domain"/>
    <property type="match status" value="1"/>
</dbReference>
<dbReference type="InterPro" id="IPR035902">
    <property type="entry name" value="Nuc_phospho_transferase"/>
</dbReference>
<dbReference type="SUPFAM" id="SSF47648">
    <property type="entry name" value="Nucleoside phosphorylase/phosphoribosyltransferase N-terminal domain"/>
    <property type="match status" value="1"/>
</dbReference>
<proteinExistence type="inferred from homology"/>
<comment type="similarity">
    <text evidence="5">Belongs to the thymidine/pyrimidine-nucleoside phosphorylase family.</text>
</comment>
<accession>A0ABT9XHS7</accession>
<evidence type="ECO:0000256" key="2">
    <source>
        <dbReference type="ARBA" id="ARBA00001958"/>
    </source>
</evidence>
<dbReference type="NCBIfam" id="NF004747">
    <property type="entry name" value="PRK06078.1"/>
    <property type="match status" value="1"/>
</dbReference>
<comment type="catalytic activity">
    <reaction evidence="18">
        <text>thymidine + phosphate = 2-deoxy-alpha-D-ribose 1-phosphate + thymine</text>
        <dbReference type="Rhea" id="RHEA:16037"/>
        <dbReference type="ChEBI" id="CHEBI:17748"/>
        <dbReference type="ChEBI" id="CHEBI:17821"/>
        <dbReference type="ChEBI" id="CHEBI:43474"/>
        <dbReference type="ChEBI" id="CHEBI:57259"/>
        <dbReference type="EC" id="2.4.2.2"/>
    </reaction>
</comment>
<dbReference type="NCBIfam" id="NF004490">
    <property type="entry name" value="PRK05820.1"/>
    <property type="match status" value="1"/>
</dbReference>
<protein>
    <recommendedName>
        <fullName evidence="10">Cytidine deaminase</fullName>
        <ecNumber evidence="7">2.4.2.2</ecNumber>
        <ecNumber evidence="8">3.5.4.5</ecNumber>
    </recommendedName>
    <alternativeName>
        <fullName evidence="16">Cytidine aminohydrolase</fullName>
    </alternativeName>
    <alternativeName>
        <fullName evidence="9">Pyrimidine-nucleoside phosphorylase</fullName>
    </alternativeName>
</protein>
<comment type="function">
    <text evidence="3">Catalyzes phosphorolysis of the pyrimidine nucleosides uridine, thymidine and 2'-deoxyuridine with the formation of the corresponding pyrimidine base and ribose-1-phosphate.</text>
</comment>
<comment type="catalytic activity">
    <reaction evidence="20">
        <text>cytidine + H2O + H(+) = uridine + NH4(+)</text>
        <dbReference type="Rhea" id="RHEA:16069"/>
        <dbReference type="ChEBI" id="CHEBI:15377"/>
        <dbReference type="ChEBI" id="CHEBI:15378"/>
        <dbReference type="ChEBI" id="CHEBI:16704"/>
        <dbReference type="ChEBI" id="CHEBI:17562"/>
        <dbReference type="ChEBI" id="CHEBI:28938"/>
        <dbReference type="EC" id="3.5.4.5"/>
    </reaction>
</comment>
<evidence type="ECO:0000256" key="7">
    <source>
        <dbReference type="ARBA" id="ARBA00011889"/>
    </source>
</evidence>
<evidence type="ECO:0000256" key="13">
    <source>
        <dbReference type="ARBA" id="ARBA00022723"/>
    </source>
</evidence>
<comment type="subunit">
    <text evidence="6">Homodimer.</text>
</comment>
<evidence type="ECO:0000313" key="23">
    <source>
        <dbReference type="Proteomes" id="UP001232973"/>
    </source>
</evidence>
<comment type="cofactor">
    <cofactor evidence="2">
        <name>K(+)</name>
        <dbReference type="ChEBI" id="CHEBI:29103"/>
    </cofactor>
</comment>
<keyword evidence="14" id="KW-0378">Hydrolase</keyword>
<dbReference type="Pfam" id="PF02885">
    <property type="entry name" value="Glycos_trans_3N"/>
    <property type="match status" value="1"/>
</dbReference>
<evidence type="ECO:0000256" key="9">
    <source>
        <dbReference type="ARBA" id="ARBA00014680"/>
    </source>
</evidence>
<dbReference type="InterPro" id="IPR017459">
    <property type="entry name" value="Glycosyl_Trfase_fam3_N_dom"/>
</dbReference>
<evidence type="ECO:0000256" key="15">
    <source>
        <dbReference type="ARBA" id="ARBA00022833"/>
    </source>
</evidence>
<dbReference type="PROSITE" id="PS51747">
    <property type="entry name" value="CYT_DCMP_DEAMINASES_2"/>
    <property type="match status" value="1"/>
</dbReference>
<comment type="caution">
    <text evidence="22">The sequence shown here is derived from an EMBL/GenBank/DDBJ whole genome shotgun (WGS) entry which is preliminary data.</text>
</comment>
<dbReference type="EC" id="2.4.2.2" evidence="7"/>
<sequence length="593" mass="62639">MRMYEIIQKKRYGQALTKDEIRWLIEGFVNGEVPDYQMSALAMAICFRGMDAEETAELTMAMAESGHQLDWSDIPGVKVDKHSTGGVGDTTTLVLGPLVAAAGVPIAKMSGRGLGHTGGTIDKLESIPGFRTDISMEAFRRQVREIQIAIAGQTADLAPADKRLYALRDVTATVDSIPLIASSIMSKKLASGADAIVLDVKVGDGAFMKHPDDARQLAEAMVSIAKRAGRRAVAVLTRMDEPLGFAVGNALEVREAILTLRNQGPADLTELCLTLGAEMVVQGGKARTVDEARDLLRRLLENGEAIQKFKDFVAAQGGDARVADDLSLLPKASVIKSFLAPADGVVEVLRAQAIGLVAMRLGAGRAKQSDVIDPAVGLVLRRKLGQTVVQGEPLIEVHANSEEAADAAIEQLRACVEIGGRDPFDAPLVLDVVRDASPARTVNVTEQALANLMEAAREARACAYVPYSRFAVGAALQLEDGRIITGANIENASYGLTNCAERTAVFRALMENGGKPLKVRAIAVIADSDGPVAPCGACRQVLAEFCAPETPVWLGDLAGGVKPTTVEGLLPYAFGPGQMHADSASDAASPADA</sequence>
<evidence type="ECO:0000256" key="6">
    <source>
        <dbReference type="ARBA" id="ARBA00011738"/>
    </source>
</evidence>
<dbReference type="PANTHER" id="PTHR10515:SF0">
    <property type="entry name" value="THYMIDINE PHOSPHORYLASE"/>
    <property type="match status" value="1"/>
</dbReference>
<dbReference type="NCBIfam" id="NF004064">
    <property type="entry name" value="PRK05578.1"/>
    <property type="match status" value="1"/>
</dbReference>
<evidence type="ECO:0000256" key="4">
    <source>
        <dbReference type="ARBA" id="ARBA00003949"/>
    </source>
</evidence>
<comment type="catalytic activity">
    <reaction evidence="17">
        <text>uridine + phosphate = alpha-D-ribose 1-phosphate + uracil</text>
        <dbReference type="Rhea" id="RHEA:24388"/>
        <dbReference type="ChEBI" id="CHEBI:16704"/>
        <dbReference type="ChEBI" id="CHEBI:17568"/>
        <dbReference type="ChEBI" id="CHEBI:43474"/>
        <dbReference type="ChEBI" id="CHEBI:57720"/>
        <dbReference type="EC" id="2.4.2.2"/>
    </reaction>
</comment>
<dbReference type="InterPro" id="IPR006262">
    <property type="entry name" value="Cyt_deam_tetra"/>
</dbReference>
<evidence type="ECO:0000256" key="12">
    <source>
        <dbReference type="ARBA" id="ARBA00022679"/>
    </source>
</evidence>
<keyword evidence="13" id="KW-0479">Metal-binding</keyword>
<dbReference type="NCBIfam" id="TIGR02644">
    <property type="entry name" value="Y_phosphoryl"/>
    <property type="match status" value="1"/>
</dbReference>
<reference evidence="22 23" key="1">
    <citation type="submission" date="2023-07" db="EMBL/GenBank/DDBJ databases">
        <title>Genomic Encyclopedia of Type Strains, Phase IV (KMG-IV): sequencing the most valuable type-strain genomes for metagenomic binning, comparative biology and taxonomic classification.</title>
        <authorList>
            <person name="Goeker M."/>
        </authorList>
    </citation>
    <scope>NUCLEOTIDE SEQUENCE [LARGE SCALE GENOMIC DNA]</scope>
    <source>
        <strain evidence="22 23">DSM 4006</strain>
    </source>
</reference>
<evidence type="ECO:0000256" key="8">
    <source>
        <dbReference type="ARBA" id="ARBA00012783"/>
    </source>
</evidence>
<evidence type="ECO:0000256" key="10">
    <source>
        <dbReference type="ARBA" id="ARBA00018266"/>
    </source>
</evidence>
<dbReference type="Gene3D" id="3.40.1030.10">
    <property type="entry name" value="Nucleoside phosphorylase/phosphoribosyltransferase catalytic domain"/>
    <property type="match status" value="1"/>
</dbReference>
<keyword evidence="23" id="KW-1185">Reference proteome</keyword>
<dbReference type="InterPro" id="IPR002125">
    <property type="entry name" value="CMP_dCMP_dom"/>
</dbReference>
<dbReference type="InterPro" id="IPR036320">
    <property type="entry name" value="Glycosyl_Trfase_fam3_N_dom_sf"/>
</dbReference>
<dbReference type="Gene3D" id="1.20.970.10">
    <property type="entry name" value="Transferase, Pyrimidine Nucleoside Phosphorylase, Chain C"/>
    <property type="match status" value="1"/>
</dbReference>
<dbReference type="SUPFAM" id="SSF54680">
    <property type="entry name" value="Pyrimidine nucleoside phosphorylase C-terminal domain"/>
    <property type="match status" value="1"/>
</dbReference>
<dbReference type="InterPro" id="IPR000312">
    <property type="entry name" value="Glycosyl_Trfase_fam3"/>
</dbReference>
<dbReference type="Gene3D" id="3.40.140.10">
    <property type="entry name" value="Cytidine Deaminase, domain 2"/>
    <property type="match status" value="1"/>
</dbReference>
<dbReference type="RefSeq" id="WP_274454595.1">
    <property type="nucleotide sequence ID" value="NZ_CP067097.1"/>
</dbReference>
<evidence type="ECO:0000256" key="19">
    <source>
        <dbReference type="ARBA" id="ARBA00049252"/>
    </source>
</evidence>
<dbReference type="InterPro" id="IPR018090">
    <property type="entry name" value="Pyrmidine_PPas_bac/euk"/>
</dbReference>
<dbReference type="CDD" id="cd01283">
    <property type="entry name" value="cytidine_deaminase"/>
    <property type="match status" value="1"/>
</dbReference>
<dbReference type="NCBIfam" id="TIGR01354">
    <property type="entry name" value="cyt_deam_tetra"/>
    <property type="match status" value="1"/>
</dbReference>
<evidence type="ECO:0000256" key="5">
    <source>
        <dbReference type="ARBA" id="ARBA00006915"/>
    </source>
</evidence>
<evidence type="ECO:0000256" key="16">
    <source>
        <dbReference type="ARBA" id="ARBA00032005"/>
    </source>
</evidence>
<evidence type="ECO:0000259" key="21">
    <source>
        <dbReference type="PROSITE" id="PS51747"/>
    </source>
</evidence>
<evidence type="ECO:0000256" key="11">
    <source>
        <dbReference type="ARBA" id="ARBA00022676"/>
    </source>
</evidence>
<dbReference type="PROSITE" id="PS00647">
    <property type="entry name" value="THYMID_PHOSPHORYLASE"/>
    <property type="match status" value="1"/>
</dbReference>
<dbReference type="EC" id="3.5.4.5" evidence="8"/>
<evidence type="ECO:0000256" key="3">
    <source>
        <dbReference type="ARBA" id="ARBA00003877"/>
    </source>
</evidence>
<dbReference type="SUPFAM" id="SSF52418">
    <property type="entry name" value="Nucleoside phosphorylase/phosphoribosyltransferase catalytic domain"/>
    <property type="match status" value="1"/>
</dbReference>
<evidence type="ECO:0000256" key="18">
    <source>
        <dbReference type="ARBA" id="ARBA00048525"/>
    </source>
</evidence>
<dbReference type="EMBL" id="JAUSTP010000009">
    <property type="protein sequence ID" value="MDQ0189665.1"/>
    <property type="molecule type" value="Genomic_DNA"/>
</dbReference>
<dbReference type="Pfam" id="PF00591">
    <property type="entry name" value="Glycos_transf_3"/>
    <property type="match status" value="1"/>
</dbReference>
<dbReference type="InterPro" id="IPR036566">
    <property type="entry name" value="PYNP-like_C_sf"/>
</dbReference>
<dbReference type="PANTHER" id="PTHR10515">
    <property type="entry name" value="THYMIDINE PHOSPHORYLASE"/>
    <property type="match status" value="1"/>
</dbReference>
<keyword evidence="11" id="KW-0328">Glycosyltransferase</keyword>
<organism evidence="22 23">
    <name type="scientific">Alicyclobacillus cycloheptanicus</name>
    <dbReference type="NCBI Taxonomy" id="1457"/>
    <lineage>
        <taxon>Bacteria</taxon>
        <taxon>Bacillati</taxon>
        <taxon>Bacillota</taxon>
        <taxon>Bacilli</taxon>
        <taxon>Bacillales</taxon>
        <taxon>Alicyclobacillaceae</taxon>
        <taxon>Alicyclobacillus</taxon>
    </lineage>
</organism>
<name>A0ABT9XHS7_9BACL</name>
<dbReference type="InterPro" id="IPR016193">
    <property type="entry name" value="Cytidine_deaminase-like"/>
</dbReference>
<feature type="domain" description="CMP/dCMP-type deaminase" evidence="21">
    <location>
        <begin position="447"/>
        <end position="577"/>
    </location>
</feature>
<dbReference type="Proteomes" id="UP001232973">
    <property type="component" value="Unassembled WGS sequence"/>
</dbReference>
<comment type="function">
    <text evidence="4">This enzyme scavenges exogenous and endogenous cytidine and 2'-deoxycytidine for UMP synthesis.</text>
</comment>